<dbReference type="EMBL" id="PIPK01000001">
    <property type="protein sequence ID" value="RUO28418.1"/>
    <property type="molecule type" value="Genomic_DNA"/>
</dbReference>
<evidence type="ECO:0008006" key="3">
    <source>
        <dbReference type="Google" id="ProtNLM"/>
    </source>
</evidence>
<sequence>MHQAIHSRIETEFAELALVSDSTQLDPFSTLAEAHKLLSQLPQELADRIVLIGGQALLLWAEYYLIDQATGLQYELLASDDLDFMGRRPEVIDCAHAWHAEHRLPSPDDNAPQSGIVVLNNSGLFHTIDFLTSVYGIDDHEVYKYSDLMVFGENQIKVLSPPLCLKSRIANLSGLHYAEPLQQREVVRITAAIEATKLYLIDICNSGQKRPLSKAVKYLMRYVLLSRAGVAISAAYDLDLSAAFPLSVIRSIHPPIVDEYLSRWLEAYHTRVARRPT</sequence>
<evidence type="ECO:0000313" key="1">
    <source>
        <dbReference type="EMBL" id="RUO28418.1"/>
    </source>
</evidence>
<dbReference type="RefSeq" id="WP_111568073.1">
    <property type="nucleotide sequence ID" value="NZ_PIPK01000001.1"/>
</dbReference>
<evidence type="ECO:0000313" key="2">
    <source>
        <dbReference type="Proteomes" id="UP000287865"/>
    </source>
</evidence>
<organism evidence="1 2">
    <name type="scientific">Aliidiomarina maris</name>
    <dbReference type="NCBI Taxonomy" id="531312"/>
    <lineage>
        <taxon>Bacteria</taxon>
        <taxon>Pseudomonadati</taxon>
        <taxon>Pseudomonadota</taxon>
        <taxon>Gammaproteobacteria</taxon>
        <taxon>Alteromonadales</taxon>
        <taxon>Idiomarinaceae</taxon>
        <taxon>Aliidiomarina</taxon>
    </lineage>
</organism>
<proteinExistence type="predicted"/>
<protein>
    <recommendedName>
        <fullName evidence="3">Nucleotidyltransferase-like protein</fullName>
    </recommendedName>
</protein>
<comment type="caution">
    <text evidence="1">The sequence shown here is derived from an EMBL/GenBank/DDBJ whole genome shotgun (WGS) entry which is preliminary data.</text>
</comment>
<accession>A0ABY0BW64</accession>
<reference evidence="1 2" key="1">
    <citation type="journal article" date="2018" name="Front. Microbiol.">
        <title>Genome-Based Analysis Reveals the Taxonomy and Diversity of the Family Idiomarinaceae.</title>
        <authorList>
            <person name="Liu Y."/>
            <person name="Lai Q."/>
            <person name="Shao Z."/>
        </authorList>
    </citation>
    <scope>NUCLEOTIDE SEQUENCE [LARGE SCALE GENOMIC DNA]</scope>
    <source>
        <strain evidence="1 2">CF12-14</strain>
    </source>
</reference>
<name>A0ABY0BW64_9GAMM</name>
<keyword evidence="2" id="KW-1185">Reference proteome</keyword>
<gene>
    <name evidence="1" type="ORF">CWE07_01025</name>
</gene>
<dbReference type="Proteomes" id="UP000287865">
    <property type="component" value="Unassembled WGS sequence"/>
</dbReference>